<evidence type="ECO:0008006" key="3">
    <source>
        <dbReference type="Google" id="ProtNLM"/>
    </source>
</evidence>
<comment type="caution">
    <text evidence="2">The sequence shown here is derived from an EMBL/GenBank/DDBJ whole genome shotgun (WGS) entry which is preliminary data.</text>
</comment>
<dbReference type="EMBL" id="VSSQ01105315">
    <property type="protein sequence ID" value="MPN45422.1"/>
    <property type="molecule type" value="Genomic_DNA"/>
</dbReference>
<dbReference type="PANTHER" id="PTHR37304:SF1">
    <property type="entry name" value="MEMBRANE PROTEIN"/>
    <property type="match status" value="1"/>
</dbReference>
<sequence length="69" mass="7585">MINKLALLLVIIGALNWGLIGLFELDAVAWLFGTQFALGSRIVYTLVAIAGIWCISLLFADPENKRISH</sequence>
<protein>
    <recommendedName>
        <fullName evidence="3">DUF378 domain-containing protein</fullName>
    </recommendedName>
</protein>
<feature type="transmembrane region" description="Helical" evidence="1">
    <location>
        <begin position="42"/>
        <end position="60"/>
    </location>
</feature>
<gene>
    <name evidence="2" type="ORF">SDC9_192989</name>
</gene>
<keyword evidence="1" id="KW-0472">Membrane</keyword>
<keyword evidence="1" id="KW-1133">Transmembrane helix</keyword>
<dbReference type="AlphaFoldDB" id="A0A645I3R8"/>
<evidence type="ECO:0000256" key="1">
    <source>
        <dbReference type="SAM" id="Phobius"/>
    </source>
</evidence>
<accession>A0A645I3R8</accession>
<dbReference type="PANTHER" id="PTHR37304">
    <property type="entry name" value="MEMBRANE PROTEIN-RELATED"/>
    <property type="match status" value="1"/>
</dbReference>
<dbReference type="Pfam" id="PF04070">
    <property type="entry name" value="DUF378"/>
    <property type="match status" value="1"/>
</dbReference>
<reference evidence="2" key="1">
    <citation type="submission" date="2019-08" db="EMBL/GenBank/DDBJ databases">
        <authorList>
            <person name="Kucharzyk K."/>
            <person name="Murdoch R.W."/>
            <person name="Higgins S."/>
            <person name="Loffler F."/>
        </authorList>
    </citation>
    <scope>NUCLEOTIDE SEQUENCE</scope>
</reference>
<name>A0A645I3R8_9ZZZZ</name>
<keyword evidence="1" id="KW-0812">Transmembrane</keyword>
<evidence type="ECO:0000313" key="2">
    <source>
        <dbReference type="EMBL" id="MPN45422.1"/>
    </source>
</evidence>
<organism evidence="2">
    <name type="scientific">bioreactor metagenome</name>
    <dbReference type="NCBI Taxonomy" id="1076179"/>
    <lineage>
        <taxon>unclassified sequences</taxon>
        <taxon>metagenomes</taxon>
        <taxon>ecological metagenomes</taxon>
    </lineage>
</organism>
<dbReference type="InterPro" id="IPR007211">
    <property type="entry name" value="DUF378"/>
</dbReference>
<proteinExistence type="predicted"/>